<comment type="caution">
    <text evidence="14">The sequence shown here is derived from an EMBL/GenBank/DDBJ whole genome shotgun (WGS) entry which is preliminary data.</text>
</comment>
<keyword evidence="7" id="KW-0229">DNA integration</keyword>
<dbReference type="Proteomes" id="UP001652338">
    <property type="component" value="Unassembled WGS sequence"/>
</dbReference>
<evidence type="ECO:0000259" key="13">
    <source>
        <dbReference type="PROSITE" id="PS51900"/>
    </source>
</evidence>
<evidence type="ECO:0000313" key="14">
    <source>
        <dbReference type="EMBL" id="MCU6725786.1"/>
    </source>
</evidence>
<dbReference type="Pfam" id="PF00589">
    <property type="entry name" value="Phage_integrase"/>
    <property type="match status" value="1"/>
</dbReference>
<gene>
    <name evidence="14" type="ORF">OCV47_10560</name>
</gene>
<evidence type="ECO:0000256" key="7">
    <source>
        <dbReference type="ARBA" id="ARBA00022908"/>
    </source>
</evidence>
<keyword evidence="15" id="KW-1185">Reference proteome</keyword>
<reference evidence="14 15" key="1">
    <citation type="journal article" date="2021" name="ISME Commun">
        <title>Automated analysis of genomic sequences facilitates high-throughput and comprehensive description of bacteria.</title>
        <authorList>
            <person name="Hitch T.C.A."/>
        </authorList>
    </citation>
    <scope>NUCLEOTIDE SEQUENCE [LARGE SCALE GENOMIC DNA]</scope>
    <source>
        <strain evidence="14 15">Sanger_29</strain>
    </source>
</reference>
<dbReference type="Pfam" id="PF13495">
    <property type="entry name" value="Phage_int_SAM_4"/>
    <property type="match status" value="1"/>
</dbReference>
<dbReference type="InterPro" id="IPR013762">
    <property type="entry name" value="Integrase-like_cat_sf"/>
</dbReference>
<dbReference type="PANTHER" id="PTHR30349">
    <property type="entry name" value="PHAGE INTEGRASE-RELATED"/>
    <property type="match status" value="1"/>
</dbReference>
<dbReference type="InterPro" id="IPR010998">
    <property type="entry name" value="Integrase_recombinase_N"/>
</dbReference>
<dbReference type="Gene3D" id="1.10.443.10">
    <property type="entry name" value="Intergrase catalytic core"/>
    <property type="match status" value="1"/>
</dbReference>
<keyword evidence="6" id="KW-0159">Chromosome partition</keyword>
<evidence type="ECO:0000256" key="8">
    <source>
        <dbReference type="ARBA" id="ARBA00023125"/>
    </source>
</evidence>
<keyword evidence="4" id="KW-0963">Cytoplasm</keyword>
<keyword evidence="8 11" id="KW-0238">DNA-binding</keyword>
<evidence type="ECO:0000313" key="15">
    <source>
        <dbReference type="Proteomes" id="UP001652338"/>
    </source>
</evidence>
<protein>
    <submittedName>
        <fullName evidence="14">Tyrosine-type recombinase/integrase</fullName>
    </submittedName>
</protein>
<dbReference type="EMBL" id="JAOQKE010000013">
    <property type="protein sequence ID" value="MCU6725786.1"/>
    <property type="molecule type" value="Genomic_DNA"/>
</dbReference>
<dbReference type="PROSITE" id="PS51900">
    <property type="entry name" value="CB"/>
    <property type="match status" value="1"/>
</dbReference>
<proteinExistence type="inferred from homology"/>
<dbReference type="Gene3D" id="1.10.150.130">
    <property type="match status" value="1"/>
</dbReference>
<dbReference type="InterPro" id="IPR044068">
    <property type="entry name" value="CB"/>
</dbReference>
<evidence type="ECO:0000256" key="1">
    <source>
        <dbReference type="ARBA" id="ARBA00003283"/>
    </source>
</evidence>
<dbReference type="SUPFAM" id="SSF56349">
    <property type="entry name" value="DNA breaking-rejoining enzymes"/>
    <property type="match status" value="1"/>
</dbReference>
<name>A0ABT2SMR1_9FIRM</name>
<evidence type="ECO:0000256" key="5">
    <source>
        <dbReference type="ARBA" id="ARBA00022618"/>
    </source>
</evidence>
<keyword evidence="10" id="KW-0131">Cell cycle</keyword>
<evidence type="ECO:0000256" key="6">
    <source>
        <dbReference type="ARBA" id="ARBA00022829"/>
    </source>
</evidence>
<comment type="subcellular location">
    <subcellularLocation>
        <location evidence="2">Cytoplasm</location>
    </subcellularLocation>
</comment>
<feature type="domain" description="Core-binding (CB)" evidence="13">
    <location>
        <begin position="52"/>
        <end position="134"/>
    </location>
</feature>
<organism evidence="14 15">
    <name type="scientific">Muricoprocola aceti</name>
    <dbReference type="NCBI Taxonomy" id="2981772"/>
    <lineage>
        <taxon>Bacteria</taxon>
        <taxon>Bacillati</taxon>
        <taxon>Bacillota</taxon>
        <taxon>Clostridia</taxon>
        <taxon>Lachnospirales</taxon>
        <taxon>Lachnospiraceae</taxon>
        <taxon>Muricoprocola</taxon>
    </lineage>
</organism>
<dbReference type="InterPro" id="IPR050090">
    <property type="entry name" value="Tyrosine_recombinase_XerCD"/>
</dbReference>
<evidence type="ECO:0000259" key="12">
    <source>
        <dbReference type="PROSITE" id="PS51898"/>
    </source>
</evidence>
<dbReference type="NCBIfam" id="NF040815">
    <property type="entry name" value="recomb_XerA_Arch"/>
    <property type="match status" value="1"/>
</dbReference>
<accession>A0ABT2SMR1</accession>
<sequence>MDIREQIIQNVMEKIRNKASQEVQDVVQDALVLELNNYEMQERCTEIAVQDNTPERMLQKYIATKRIEGIAESTLERYADQNLKLLQFLRKPLDEITAYDIRFYLSYRRETKKVSNSTLDGIRRCYSSFFGWLAAEGAIQKNPCAVVAQIKSRKQVRLPFSAVDLEKMRKSCRTIRDLALLDFLYSTGCRVSEVARMDISDVDFERMECKVLGKGNKERIVYLTPVAAMNLQEYLDSREDSGEHLFDGWKGRRISKSGIETLVRKIGKKSGVEKAHPHRFRRTLATNLMDRGMNIQDVAMILGHADLKTTQIYCYVDRNNVKAAFGKFAA</sequence>
<dbReference type="InterPro" id="IPR011010">
    <property type="entry name" value="DNA_brk_join_enz"/>
</dbReference>
<evidence type="ECO:0000256" key="11">
    <source>
        <dbReference type="PROSITE-ProRule" id="PRU01248"/>
    </source>
</evidence>
<evidence type="ECO:0000256" key="2">
    <source>
        <dbReference type="ARBA" id="ARBA00004496"/>
    </source>
</evidence>
<keyword evidence="9" id="KW-0233">DNA recombination</keyword>
<evidence type="ECO:0000256" key="3">
    <source>
        <dbReference type="ARBA" id="ARBA00008857"/>
    </source>
</evidence>
<dbReference type="PROSITE" id="PS51898">
    <property type="entry name" value="TYR_RECOMBINASE"/>
    <property type="match status" value="1"/>
</dbReference>
<evidence type="ECO:0000256" key="4">
    <source>
        <dbReference type="ARBA" id="ARBA00022490"/>
    </source>
</evidence>
<dbReference type="RefSeq" id="WP_262655053.1">
    <property type="nucleotide sequence ID" value="NZ_JAOQKE010000013.1"/>
</dbReference>
<dbReference type="InterPro" id="IPR004107">
    <property type="entry name" value="Integrase_SAM-like_N"/>
</dbReference>
<evidence type="ECO:0000256" key="9">
    <source>
        <dbReference type="ARBA" id="ARBA00023172"/>
    </source>
</evidence>
<dbReference type="InterPro" id="IPR002104">
    <property type="entry name" value="Integrase_catalytic"/>
</dbReference>
<feature type="domain" description="Tyr recombinase" evidence="12">
    <location>
        <begin position="153"/>
        <end position="326"/>
    </location>
</feature>
<dbReference type="PANTHER" id="PTHR30349:SF77">
    <property type="entry name" value="TYROSINE RECOMBINASE XERC"/>
    <property type="match status" value="1"/>
</dbReference>
<keyword evidence="5" id="KW-0132">Cell division</keyword>
<comment type="function">
    <text evidence="1">Site-specific tyrosine recombinase, which acts by catalyzing the cutting and rejoining of the recombining DNA molecules.</text>
</comment>
<comment type="similarity">
    <text evidence="3">Belongs to the 'phage' integrase family.</text>
</comment>
<evidence type="ECO:0000256" key="10">
    <source>
        <dbReference type="ARBA" id="ARBA00023306"/>
    </source>
</evidence>